<keyword evidence="4" id="KW-1185">Reference proteome</keyword>
<feature type="compositionally biased region" description="Basic and acidic residues" evidence="2">
    <location>
        <begin position="1144"/>
        <end position="1160"/>
    </location>
</feature>
<keyword evidence="1" id="KW-0175">Coiled coil</keyword>
<dbReference type="EMBL" id="BLBS01000042">
    <property type="protein sequence ID" value="GET90615.1"/>
    <property type="molecule type" value="Genomic_DNA"/>
</dbReference>
<feature type="region of interest" description="Disordered" evidence="2">
    <location>
        <begin position="1012"/>
        <end position="1077"/>
    </location>
</feature>
<feature type="coiled-coil region" evidence="1">
    <location>
        <begin position="380"/>
        <end position="474"/>
    </location>
</feature>
<dbReference type="VEuPathDB" id="TriTrypDB:LtaPh_3003700"/>
<proteinExistence type="predicted"/>
<feature type="compositionally biased region" description="Polar residues" evidence="2">
    <location>
        <begin position="1373"/>
        <end position="1382"/>
    </location>
</feature>
<name>A0A640KNH4_LEITA</name>
<evidence type="ECO:0000256" key="1">
    <source>
        <dbReference type="SAM" id="Coils"/>
    </source>
</evidence>
<comment type="caution">
    <text evidence="3">The sequence shown here is derived from an EMBL/GenBank/DDBJ whole genome shotgun (WGS) entry which is preliminary data.</text>
</comment>
<feature type="compositionally biased region" description="Low complexity" evidence="2">
    <location>
        <begin position="1255"/>
        <end position="1275"/>
    </location>
</feature>
<dbReference type="Proteomes" id="UP000419144">
    <property type="component" value="Unassembled WGS sequence"/>
</dbReference>
<dbReference type="PANTHER" id="PTHR44927:SF1">
    <property type="entry name" value="FK506-BINDING PROTEIN 15"/>
    <property type="match status" value="1"/>
</dbReference>
<feature type="region of interest" description="Disordered" evidence="2">
    <location>
        <begin position="1144"/>
        <end position="1382"/>
    </location>
</feature>
<organism evidence="3 4">
    <name type="scientific">Leishmania tarentolae</name>
    <name type="common">Sauroleishmania tarentolae</name>
    <dbReference type="NCBI Taxonomy" id="5689"/>
    <lineage>
        <taxon>Eukaryota</taxon>
        <taxon>Discoba</taxon>
        <taxon>Euglenozoa</taxon>
        <taxon>Kinetoplastea</taxon>
        <taxon>Metakinetoplastina</taxon>
        <taxon>Trypanosomatida</taxon>
        <taxon>Trypanosomatidae</taxon>
        <taxon>Leishmaniinae</taxon>
        <taxon>Leishmania</taxon>
        <taxon>lizard Leishmania</taxon>
    </lineage>
</organism>
<sequence length="1382" mass="151864">MKQETLCAFPVELFSVSDTGASSSKGACVCAVVALPSRPPKYTLVCYSAQQVTFCVARMNYVDGLNTSLRLLTHESSGHISFSDDTDQRWSVFFTDAAQQTRFLACCGVAFYGLFGAPEASVFSYDVSFPSSSLRLELGDRAHTSFTSYELTEKENMCTIGALGEQRGDAAGGALNSQQQEHSYVFQPSASAAQLAQDSFGFEGNVVGMREGDVRVFVVPAGFTTRVADSLTKVSARGWAFVVRLVRVEHVNETPTSAGQAAGSRERAPPSLYAATEDRDAGQVSTLSEQALMVVAGTQTSSAASAVPAFLSSCGIPAEHMSVLRKIELGVNTAVATARDVHGVTTIFSQDWHRHMERPKPSLLSNRSLLEQVQRVVQEEETAQRHLEECDSTMQALEARSNELQQRIDRAVSDSKRLLEEKNKGATKAMEERLERERQLVKLKDELRVKEQEREDLQRRAAALRRFIDTSNEELRQLQGCFDVHEIQSKGLVEQISAIQQSLSEERRCSATLASKSASTEEAIRKAQAQHRLADSQLTAARGLAERERLRYLQVMEDERSHRATDAAILRKDIVDALDAREQQYQVDRCRLAEEQFLRGLRDGKAEGRRVAETDLLGHQDELRLNLQRAKTEVETRKEEVRRSIESSMALRRTLGDKVAELEGQLASATCKQTHLHYKLSQWQTWCRTARDTVSQHWRALLSYITHPCTQDELLQMMEAVRTAEHASYASDNGDGGSDGTGAPVRVDLQFQLDRWRLTRAHCIAQRQRWIWDDMLDLYTKGLLIHFDREWLQPLVVAHDATLEAVAQLYAQQHGDRALFDCCTEEAQERWLVRQEWWLTIHEVEEWMAAQRTAQENLKSEETATRLALWKDYMDGGEAVVQLCASQLRAQVMLLHQEMQARDELVSEEQRRWRLLPEEAQQQWAAACSSARRLFEEEEEATRAGLEAEAYVSYSGLEFQCAYALRAAQKLSRQHAEQQHLLAEETAARQALVREAADAAERLRLAAVTTVSSAKAAGAPQNEGNPSTILSSSPTEAVHSASPLPPLAEVTPASPPSSSCSARHTLSPPSPGHPIEDQMLTIDKSAAALQSAAASAPSHGMSVAEPPVDPATVRQQVNLSPRPPPPPASEITFGFEDLPRAAWADHRRDTDISNPPRDRGLMMTTDTMFSSEPPPLPRLDEADASAEAVSGPSEPHSSGAFHAVATSAASPLPRCSSRAESSAAPTSGITAESGDPPPPLSEAAEVGQQHMLDQRSSSSTCESTSSSLRTSLTSSGKRDGHAAASFTALPLPCDPTERKEGAATDGDPPSSTQRRLPHTFGADSSDIGENFSGNVTSGHGFQQSQTSVPRRTREPTTTQTAARSATKKPKLFDSSSGSEQGE</sequence>
<feature type="compositionally biased region" description="Polar residues" evidence="2">
    <location>
        <begin position="1331"/>
        <end position="1348"/>
    </location>
</feature>
<protein>
    <submittedName>
        <fullName evidence="3">Uncharacterized protein</fullName>
    </submittedName>
</protein>
<reference evidence="3" key="1">
    <citation type="submission" date="2019-11" db="EMBL/GenBank/DDBJ databases">
        <title>Leishmania tarentolae CDS.</title>
        <authorList>
            <person name="Goto Y."/>
            <person name="Yamagishi J."/>
        </authorList>
    </citation>
    <scope>NUCLEOTIDE SEQUENCE [LARGE SCALE GENOMIC DNA]</scope>
    <source>
        <strain evidence="3">Parrot Tar II</strain>
    </source>
</reference>
<dbReference type="PANTHER" id="PTHR44927">
    <property type="entry name" value="FK506-BINDING PROTEIN 15"/>
    <property type="match status" value="1"/>
</dbReference>
<gene>
    <name evidence="3" type="ORF">LtaPh_3003700</name>
</gene>
<feature type="compositionally biased region" description="Low complexity" evidence="2">
    <location>
        <begin position="1088"/>
        <end position="1098"/>
    </location>
</feature>
<evidence type="ECO:0000313" key="3">
    <source>
        <dbReference type="EMBL" id="GET90615.1"/>
    </source>
</evidence>
<feature type="region of interest" description="Disordered" evidence="2">
    <location>
        <begin position="1088"/>
        <end position="1107"/>
    </location>
</feature>
<evidence type="ECO:0000313" key="4">
    <source>
        <dbReference type="Proteomes" id="UP000419144"/>
    </source>
</evidence>
<feature type="compositionally biased region" description="Polar residues" evidence="2">
    <location>
        <begin position="1022"/>
        <end position="1035"/>
    </location>
</feature>
<dbReference type="OrthoDB" id="273356at2759"/>
<feature type="compositionally biased region" description="Polar residues" evidence="2">
    <location>
        <begin position="1218"/>
        <end position="1230"/>
    </location>
</feature>
<evidence type="ECO:0000256" key="2">
    <source>
        <dbReference type="SAM" id="MobiDB-lite"/>
    </source>
</evidence>
<accession>A0A640KNH4</accession>